<evidence type="ECO:0000313" key="2">
    <source>
        <dbReference type="Proteomes" id="UP001225576"/>
    </source>
</evidence>
<sequence>MLNYTNTDLELLYMLADGCDGEDADPGAAQELRDLEAEGHSLPWAVL</sequence>
<gene>
    <name evidence="1" type="ORF">QP858_07365</name>
</gene>
<dbReference type="EMBL" id="JASPDQ010000018">
    <property type="protein sequence ID" value="MDK8602272.1"/>
    <property type="molecule type" value="Genomic_DNA"/>
</dbReference>
<organism evidence="1 2">
    <name type="scientific">Trueperella bernardiae</name>
    <dbReference type="NCBI Taxonomy" id="59561"/>
    <lineage>
        <taxon>Bacteria</taxon>
        <taxon>Bacillati</taxon>
        <taxon>Actinomycetota</taxon>
        <taxon>Actinomycetes</taxon>
        <taxon>Actinomycetales</taxon>
        <taxon>Actinomycetaceae</taxon>
        <taxon>Trueperella</taxon>
    </lineage>
</organism>
<protein>
    <submittedName>
        <fullName evidence="1">Uncharacterized protein</fullName>
    </submittedName>
</protein>
<name>A0AAW6ZMN5_9ACTO</name>
<dbReference type="AlphaFoldDB" id="A0AAW6ZMN5"/>
<accession>A0AAW6ZMN5</accession>
<dbReference type="RefSeq" id="WP_285321587.1">
    <property type="nucleotide sequence ID" value="NZ_CP127099.1"/>
</dbReference>
<reference evidence="1" key="1">
    <citation type="submission" date="2023-05" db="EMBL/GenBank/DDBJ databases">
        <title>Genomic Catalog of Human Bladder Bacteria.</title>
        <authorList>
            <person name="Du J."/>
        </authorList>
    </citation>
    <scope>NUCLEOTIDE SEQUENCE</scope>
    <source>
        <strain evidence="1">UMB1304A</strain>
    </source>
</reference>
<dbReference type="Proteomes" id="UP001225576">
    <property type="component" value="Unassembled WGS sequence"/>
</dbReference>
<proteinExistence type="predicted"/>
<comment type="caution">
    <text evidence="1">The sequence shown here is derived from an EMBL/GenBank/DDBJ whole genome shotgun (WGS) entry which is preliminary data.</text>
</comment>
<evidence type="ECO:0000313" key="1">
    <source>
        <dbReference type="EMBL" id="MDK8602272.1"/>
    </source>
</evidence>